<dbReference type="Pfam" id="PF18132">
    <property type="entry name" value="Tyrosinase_C"/>
    <property type="match status" value="1"/>
</dbReference>
<dbReference type="PRINTS" id="PR00092">
    <property type="entry name" value="TYROSINASE"/>
</dbReference>
<dbReference type="GO" id="GO:0046872">
    <property type="term" value="F:metal ion binding"/>
    <property type="evidence" value="ECO:0007669"/>
    <property type="project" value="UniProtKB-KW"/>
</dbReference>
<evidence type="ECO:0000313" key="15">
    <source>
        <dbReference type="Proteomes" id="UP001166286"/>
    </source>
</evidence>
<feature type="region of interest" description="Disordered" evidence="11">
    <location>
        <begin position="390"/>
        <end position="414"/>
    </location>
</feature>
<keyword evidence="6" id="KW-0186">Copper</keyword>
<evidence type="ECO:0000313" key="14">
    <source>
        <dbReference type="EMBL" id="KAK0512282.1"/>
    </source>
</evidence>
<dbReference type="Gene3D" id="1.10.1280.10">
    <property type="entry name" value="Di-copper center containing domain from catechol oxidase"/>
    <property type="match status" value="1"/>
</dbReference>
<keyword evidence="7" id="KW-0503">Monooxygenase</keyword>
<keyword evidence="4" id="KW-0479">Metal-binding</keyword>
<dbReference type="InterPro" id="IPR002227">
    <property type="entry name" value="Tyrosinase_Cu-bd"/>
</dbReference>
<dbReference type="Pfam" id="PF00264">
    <property type="entry name" value="Tyrosinase"/>
    <property type="match status" value="2"/>
</dbReference>
<name>A0AA39QZS5_9LECA</name>
<evidence type="ECO:0000256" key="11">
    <source>
        <dbReference type="SAM" id="MobiDB-lite"/>
    </source>
</evidence>
<evidence type="ECO:0000259" key="12">
    <source>
        <dbReference type="PROSITE" id="PS00497"/>
    </source>
</evidence>
<comment type="cofactor">
    <cofactor evidence="1">
        <name>Cu(2+)</name>
        <dbReference type="ChEBI" id="CHEBI:29036"/>
    </cofactor>
</comment>
<evidence type="ECO:0000259" key="13">
    <source>
        <dbReference type="PROSITE" id="PS00498"/>
    </source>
</evidence>
<dbReference type="PANTHER" id="PTHR11474:SF76">
    <property type="entry name" value="SHKT DOMAIN-CONTAINING PROTEIN"/>
    <property type="match status" value="1"/>
</dbReference>
<dbReference type="GO" id="GO:0042438">
    <property type="term" value="P:melanin biosynthetic process"/>
    <property type="evidence" value="ECO:0007669"/>
    <property type="project" value="UniProtKB-KW"/>
</dbReference>
<accession>A0AA39QZS5</accession>
<feature type="compositionally biased region" description="Pro residues" evidence="11">
    <location>
        <begin position="393"/>
        <end position="414"/>
    </location>
</feature>
<dbReference type="InterPro" id="IPR050316">
    <property type="entry name" value="Tyrosinase/Hemocyanin"/>
</dbReference>
<comment type="catalytic activity">
    <reaction evidence="9">
        <text>2 L-dopa + O2 = 2 L-dopaquinone + 2 H2O</text>
        <dbReference type="Rhea" id="RHEA:34287"/>
        <dbReference type="ChEBI" id="CHEBI:15377"/>
        <dbReference type="ChEBI" id="CHEBI:15379"/>
        <dbReference type="ChEBI" id="CHEBI:57504"/>
        <dbReference type="ChEBI" id="CHEBI:57924"/>
        <dbReference type="EC" id="1.14.18.1"/>
    </reaction>
</comment>
<dbReference type="EC" id="1.14.18.1" evidence="3"/>
<evidence type="ECO:0000256" key="3">
    <source>
        <dbReference type="ARBA" id="ARBA00011906"/>
    </source>
</evidence>
<proteinExistence type="inferred from homology"/>
<evidence type="ECO:0000256" key="1">
    <source>
        <dbReference type="ARBA" id="ARBA00001973"/>
    </source>
</evidence>
<keyword evidence="8" id="KW-0470">Melanin biosynthesis</keyword>
<evidence type="ECO:0000256" key="8">
    <source>
        <dbReference type="ARBA" id="ARBA00023101"/>
    </source>
</evidence>
<evidence type="ECO:0000256" key="7">
    <source>
        <dbReference type="ARBA" id="ARBA00023033"/>
    </source>
</evidence>
<organism evidence="14 15">
    <name type="scientific">Cladonia borealis</name>
    <dbReference type="NCBI Taxonomy" id="184061"/>
    <lineage>
        <taxon>Eukaryota</taxon>
        <taxon>Fungi</taxon>
        <taxon>Dikarya</taxon>
        <taxon>Ascomycota</taxon>
        <taxon>Pezizomycotina</taxon>
        <taxon>Lecanoromycetes</taxon>
        <taxon>OSLEUM clade</taxon>
        <taxon>Lecanoromycetidae</taxon>
        <taxon>Lecanorales</taxon>
        <taxon>Lecanorineae</taxon>
        <taxon>Cladoniaceae</taxon>
        <taxon>Cladonia</taxon>
    </lineage>
</organism>
<evidence type="ECO:0000256" key="6">
    <source>
        <dbReference type="ARBA" id="ARBA00023008"/>
    </source>
</evidence>
<gene>
    <name evidence="14" type="ORF">JMJ35_005410</name>
</gene>
<dbReference type="PROSITE" id="PS00497">
    <property type="entry name" value="TYROSINASE_1"/>
    <property type="match status" value="1"/>
</dbReference>
<dbReference type="Proteomes" id="UP001166286">
    <property type="component" value="Unassembled WGS sequence"/>
</dbReference>
<evidence type="ECO:0000256" key="10">
    <source>
        <dbReference type="ARBA" id="ARBA00048881"/>
    </source>
</evidence>
<dbReference type="Gene3D" id="2.60.310.20">
    <property type="match status" value="1"/>
</dbReference>
<comment type="similarity">
    <text evidence="2">Belongs to the tyrosinase family.</text>
</comment>
<dbReference type="EMBL" id="JAFEKC020000011">
    <property type="protein sequence ID" value="KAK0512282.1"/>
    <property type="molecule type" value="Genomic_DNA"/>
</dbReference>
<comment type="caution">
    <text evidence="14">The sequence shown here is derived from an EMBL/GenBank/DDBJ whole genome shotgun (WGS) entry which is preliminary data.</text>
</comment>
<feature type="domain" description="Tyrosinase copper-binding" evidence="12">
    <location>
        <begin position="92"/>
        <end position="109"/>
    </location>
</feature>
<reference evidence="14" key="1">
    <citation type="submission" date="2023-03" db="EMBL/GenBank/DDBJ databases">
        <title>Complete genome of Cladonia borealis.</title>
        <authorList>
            <person name="Park H."/>
        </authorList>
    </citation>
    <scope>NUCLEOTIDE SEQUENCE</scope>
    <source>
        <strain evidence="14">ANT050790</strain>
    </source>
</reference>
<protein>
    <recommendedName>
        <fullName evidence="3">tyrosinase</fullName>
        <ecNumber evidence="3">1.14.18.1</ecNumber>
    </recommendedName>
</protein>
<evidence type="ECO:0000256" key="2">
    <source>
        <dbReference type="ARBA" id="ARBA00009928"/>
    </source>
</evidence>
<dbReference type="GO" id="GO:0004503">
    <property type="term" value="F:tyrosinase activity"/>
    <property type="evidence" value="ECO:0007669"/>
    <property type="project" value="UniProtKB-EC"/>
</dbReference>
<evidence type="ECO:0000256" key="5">
    <source>
        <dbReference type="ARBA" id="ARBA00023002"/>
    </source>
</evidence>
<dbReference type="InterPro" id="IPR041640">
    <property type="entry name" value="Tyrosinase_C"/>
</dbReference>
<dbReference type="SUPFAM" id="SSF48056">
    <property type="entry name" value="Di-copper centre-containing domain"/>
    <property type="match status" value="1"/>
</dbReference>
<keyword evidence="5" id="KW-0560">Oxidoreductase</keyword>
<evidence type="ECO:0000256" key="4">
    <source>
        <dbReference type="ARBA" id="ARBA00022723"/>
    </source>
</evidence>
<keyword evidence="15" id="KW-1185">Reference proteome</keyword>
<dbReference type="PROSITE" id="PS00498">
    <property type="entry name" value="TYROSINASE_2"/>
    <property type="match status" value="1"/>
</dbReference>
<feature type="domain" description="Tyrosinase copper-binding" evidence="13">
    <location>
        <begin position="365"/>
        <end position="376"/>
    </location>
</feature>
<sequence>MATYPIIGIPVGPTQPIPTRQEITSWYGDGLGYQVSLFMQALTAFMEMDVTERVSYFQVAGIHCYPLVGWDGEAGVKNPPVSSDMFPGYCAHNRVTFPLWHRPYMLLFEQALWETMNSIIDTWELSSDEEQMWRTAANQWRLPYWDWAIPQPYINDFGVPQVCTYENITISMPYGKTQTITNPLTKFTNPKKDAGGFPVPMGDPSMGDNAIQAHDPNVGLTPPRSPKYNTLPWNDCVGTSRYGITDEIIELLPPTWVAGINNWQGANLGLQKIGWYWDINDNSSLNNAVSRMLSPGYFSSFEYFASTKWNQPKLNSNYTSIEYIHNVVHNMTGGQFMSKSDIDQHIGYLGLGLGHMSDVPVAAFDPIFWLHHCNIDRLFAIWQSFNDNWFDNPNPPQPEPPNPPNPPDPLPSDPLLPFHYDTNKNCWDSDMARYWKKLGYQYDILVPQAGVVEGSPQYLADLRTTVNKLYPPPSNFLKNVAGYLDSNDKYSDYIINIVYDRYALNGLAYSILFFVGPPPNDLRAFSTSKNFVGMVSTFSSPTENADGTPKCGNCAAQSKAKVLSKAQIPLTIPLVTKAAELHRAPFEAGAGAPDVPQLPIPAFPGELKPRFVEQLLRDETEGLSWEFVALGGTVVDKAEFPNTQVAVLHGEGNRTAQIDPMGASGKAFRGYKVLKEAVSNQYLGLGHPDSGPDLIVDDPE</sequence>
<dbReference type="PANTHER" id="PTHR11474">
    <property type="entry name" value="TYROSINASE FAMILY MEMBER"/>
    <property type="match status" value="1"/>
</dbReference>
<dbReference type="AlphaFoldDB" id="A0AA39QZS5"/>
<comment type="catalytic activity">
    <reaction evidence="10">
        <text>L-tyrosine + O2 = L-dopaquinone + H2O</text>
        <dbReference type="Rhea" id="RHEA:18117"/>
        <dbReference type="ChEBI" id="CHEBI:15377"/>
        <dbReference type="ChEBI" id="CHEBI:15379"/>
        <dbReference type="ChEBI" id="CHEBI:57924"/>
        <dbReference type="ChEBI" id="CHEBI:58315"/>
        <dbReference type="EC" id="1.14.18.1"/>
    </reaction>
</comment>
<evidence type="ECO:0000256" key="9">
    <source>
        <dbReference type="ARBA" id="ARBA00048233"/>
    </source>
</evidence>
<dbReference type="InterPro" id="IPR008922">
    <property type="entry name" value="Di-copper_centre_dom_sf"/>
</dbReference>